<organism evidence="1 2">
    <name type="scientific">Mycena belliarum</name>
    <dbReference type="NCBI Taxonomy" id="1033014"/>
    <lineage>
        <taxon>Eukaryota</taxon>
        <taxon>Fungi</taxon>
        <taxon>Dikarya</taxon>
        <taxon>Basidiomycota</taxon>
        <taxon>Agaricomycotina</taxon>
        <taxon>Agaricomycetes</taxon>
        <taxon>Agaricomycetidae</taxon>
        <taxon>Agaricales</taxon>
        <taxon>Marasmiineae</taxon>
        <taxon>Mycenaceae</taxon>
        <taxon>Mycena</taxon>
    </lineage>
</organism>
<accession>A0AAD6U833</accession>
<evidence type="ECO:0000313" key="2">
    <source>
        <dbReference type="Proteomes" id="UP001222325"/>
    </source>
</evidence>
<name>A0AAD6U833_9AGAR</name>
<protein>
    <submittedName>
        <fullName evidence="1">Uncharacterized protein</fullName>
    </submittedName>
</protein>
<dbReference type="AlphaFoldDB" id="A0AAD6U833"/>
<reference evidence="1" key="1">
    <citation type="submission" date="2023-03" db="EMBL/GenBank/DDBJ databases">
        <title>Massive genome expansion in bonnet fungi (Mycena s.s.) driven by repeated elements and novel gene families across ecological guilds.</title>
        <authorList>
            <consortium name="Lawrence Berkeley National Laboratory"/>
            <person name="Harder C.B."/>
            <person name="Miyauchi S."/>
            <person name="Viragh M."/>
            <person name="Kuo A."/>
            <person name="Thoen E."/>
            <person name="Andreopoulos B."/>
            <person name="Lu D."/>
            <person name="Skrede I."/>
            <person name="Drula E."/>
            <person name="Henrissat B."/>
            <person name="Morin E."/>
            <person name="Kohler A."/>
            <person name="Barry K."/>
            <person name="LaButti K."/>
            <person name="Morin E."/>
            <person name="Salamov A."/>
            <person name="Lipzen A."/>
            <person name="Mereny Z."/>
            <person name="Hegedus B."/>
            <person name="Baldrian P."/>
            <person name="Stursova M."/>
            <person name="Weitz H."/>
            <person name="Taylor A."/>
            <person name="Grigoriev I.V."/>
            <person name="Nagy L.G."/>
            <person name="Martin F."/>
            <person name="Kauserud H."/>
        </authorList>
    </citation>
    <scope>NUCLEOTIDE SEQUENCE</scope>
    <source>
        <strain evidence="1">CBHHK173m</strain>
    </source>
</reference>
<dbReference type="EMBL" id="JARJCN010000026">
    <property type="protein sequence ID" value="KAJ7088527.1"/>
    <property type="molecule type" value="Genomic_DNA"/>
</dbReference>
<comment type="caution">
    <text evidence="1">The sequence shown here is derived from an EMBL/GenBank/DDBJ whole genome shotgun (WGS) entry which is preliminary data.</text>
</comment>
<dbReference type="Proteomes" id="UP001222325">
    <property type="component" value="Unassembled WGS sequence"/>
</dbReference>
<sequence length="245" mass="27529">MCCPLATAPRRLLLLRALDSPPLPPYARTATGAVPSADLTSYCEDRHTAYLSSLRAATPSNRFLLHALSLPLRARTATPVVTLGDPSPAYAYRRSHRAARTLRRHPSRRRRVSLHATLARPHQSRDVLQYDTALRALSTGYGSSLRFADIKTHPIRNRRQPLRSVPLRRHLCRVMAIRLFPLLCLFRLMCNVPSPIVLDSQASIRFLRTCFSSKATKATESNPNFSTTVDMSLTLYVAPWPNHVI</sequence>
<keyword evidence="2" id="KW-1185">Reference proteome</keyword>
<gene>
    <name evidence="1" type="ORF">B0H15DRAFT_949710</name>
</gene>
<proteinExistence type="predicted"/>
<evidence type="ECO:0000313" key="1">
    <source>
        <dbReference type="EMBL" id="KAJ7088527.1"/>
    </source>
</evidence>